<comment type="caution">
    <text evidence="2">The sequence shown here is derived from an EMBL/GenBank/DDBJ whole genome shotgun (WGS) entry which is preliminary data.</text>
</comment>
<feature type="compositionally biased region" description="Basic and acidic residues" evidence="1">
    <location>
        <begin position="31"/>
        <end position="53"/>
    </location>
</feature>
<reference evidence="2 3" key="1">
    <citation type="submission" date="2015-12" db="EMBL/GenBank/DDBJ databases">
        <title>Draft genome sequence of Moniliophthora roreri, the causal agent of frosty pod rot of cacao.</title>
        <authorList>
            <person name="Aime M.C."/>
            <person name="Diaz-Valderrama J.R."/>
            <person name="Kijpornyongpan T."/>
            <person name="Phillips-Mora W."/>
        </authorList>
    </citation>
    <scope>NUCLEOTIDE SEQUENCE [LARGE SCALE GENOMIC DNA]</scope>
    <source>
        <strain evidence="2 3">MCA 2952</strain>
    </source>
</reference>
<dbReference type="Proteomes" id="UP000054988">
    <property type="component" value="Unassembled WGS sequence"/>
</dbReference>
<protein>
    <submittedName>
        <fullName evidence="2">Uncharacterized protein</fullName>
    </submittedName>
</protein>
<dbReference type="Pfam" id="PF18758">
    <property type="entry name" value="KDZ"/>
    <property type="match status" value="1"/>
</dbReference>
<feature type="region of interest" description="Disordered" evidence="1">
    <location>
        <begin position="1"/>
        <end position="108"/>
    </location>
</feature>
<feature type="compositionally biased region" description="Basic and acidic residues" evidence="1">
    <location>
        <begin position="94"/>
        <end position="105"/>
    </location>
</feature>
<gene>
    <name evidence="2" type="ORF">WG66_2245</name>
</gene>
<feature type="compositionally biased region" description="Polar residues" evidence="1">
    <location>
        <begin position="75"/>
        <end position="93"/>
    </location>
</feature>
<name>A0A0W0G9D6_MONRR</name>
<evidence type="ECO:0000256" key="1">
    <source>
        <dbReference type="SAM" id="MobiDB-lite"/>
    </source>
</evidence>
<evidence type="ECO:0000313" key="3">
    <source>
        <dbReference type="Proteomes" id="UP000054988"/>
    </source>
</evidence>
<dbReference type="EMBL" id="LATX01000753">
    <property type="protein sequence ID" value="KTB45177.1"/>
    <property type="molecule type" value="Genomic_DNA"/>
</dbReference>
<accession>A0A0W0G9D6</accession>
<evidence type="ECO:0000313" key="2">
    <source>
        <dbReference type="EMBL" id="KTB45177.1"/>
    </source>
</evidence>
<sequence>MFNVRKQHQRTSIGPKLPKLKPPIAAAVQKESSKAKYHKDHEESRKRDEEVQKQEQSTGTKITHYTGDNEPEDQPTATEDGSNPECTNTIDDSSTQHERQEDNMKKNQNQGMTAYINQNYNEQRLCKHDDPDDVALNEGSAYFPVCYNYQAYLKGNTGEADPLTCSKLKAVRMQNILKFKNAVITSIVGAICTRHGLFFPNGIADMPKGSALEIGSCIMPYLVEKA</sequence>
<organism evidence="2 3">
    <name type="scientific">Moniliophthora roreri</name>
    <name type="common">Frosty pod rot fungus</name>
    <name type="synonym">Monilia roreri</name>
    <dbReference type="NCBI Taxonomy" id="221103"/>
    <lineage>
        <taxon>Eukaryota</taxon>
        <taxon>Fungi</taxon>
        <taxon>Dikarya</taxon>
        <taxon>Basidiomycota</taxon>
        <taxon>Agaricomycotina</taxon>
        <taxon>Agaricomycetes</taxon>
        <taxon>Agaricomycetidae</taxon>
        <taxon>Agaricales</taxon>
        <taxon>Marasmiineae</taxon>
        <taxon>Marasmiaceae</taxon>
        <taxon>Moniliophthora</taxon>
    </lineage>
</organism>
<dbReference type="InterPro" id="IPR040521">
    <property type="entry name" value="KDZ"/>
</dbReference>
<dbReference type="AlphaFoldDB" id="A0A0W0G9D6"/>
<feature type="compositionally biased region" description="Polar residues" evidence="1">
    <location>
        <begin position="54"/>
        <end position="63"/>
    </location>
</feature>
<proteinExistence type="predicted"/>